<feature type="compositionally biased region" description="Pro residues" evidence="1">
    <location>
        <begin position="312"/>
        <end position="322"/>
    </location>
</feature>
<feature type="compositionally biased region" description="Basic and acidic residues" evidence="1">
    <location>
        <begin position="61"/>
        <end position="73"/>
    </location>
</feature>
<name>A0A9P7ED03_9AGAM</name>
<feature type="region of interest" description="Disordered" evidence="1">
    <location>
        <begin position="33"/>
        <end position="73"/>
    </location>
</feature>
<evidence type="ECO:0000256" key="1">
    <source>
        <dbReference type="SAM" id="MobiDB-lite"/>
    </source>
</evidence>
<dbReference type="AlphaFoldDB" id="A0A9P7ED03"/>
<dbReference type="RefSeq" id="XP_041193787.1">
    <property type="nucleotide sequence ID" value="XM_041340013.1"/>
</dbReference>
<organism evidence="2 3">
    <name type="scientific">Suillus subaureus</name>
    <dbReference type="NCBI Taxonomy" id="48587"/>
    <lineage>
        <taxon>Eukaryota</taxon>
        <taxon>Fungi</taxon>
        <taxon>Dikarya</taxon>
        <taxon>Basidiomycota</taxon>
        <taxon>Agaricomycotina</taxon>
        <taxon>Agaricomycetes</taxon>
        <taxon>Agaricomycetidae</taxon>
        <taxon>Boletales</taxon>
        <taxon>Suillineae</taxon>
        <taxon>Suillaceae</taxon>
        <taxon>Suillus</taxon>
    </lineage>
</organism>
<evidence type="ECO:0000313" key="3">
    <source>
        <dbReference type="Proteomes" id="UP000807769"/>
    </source>
</evidence>
<proteinExistence type="predicted"/>
<evidence type="ECO:0000313" key="2">
    <source>
        <dbReference type="EMBL" id="KAG1817545.1"/>
    </source>
</evidence>
<dbReference type="GeneID" id="64634029"/>
<protein>
    <submittedName>
        <fullName evidence="2">Uncharacterized protein</fullName>
    </submittedName>
</protein>
<comment type="caution">
    <text evidence="2">The sequence shown here is derived from an EMBL/GenBank/DDBJ whole genome shotgun (WGS) entry which is preliminary data.</text>
</comment>
<sequence>MVLNRTTCNIVQTGDNDGEFLDINSIVLNEVREQQDSEDKATATCKGKGKAKPQANASVMDKTEPKPQGKDEAMADGELSNVERSHFVEFYIRVSDKGIQSAATTVTASNNGLIRKAVMETGTPAEAAQSSKEMEEKADDPQEELCAETASNGDSAQHQVAQWSLPSSGAHIESPAGGVDARVTGTTTLRQPQDDQTTTLSVAESMIDDPAIGSCEASDTNKGFEDAIDINHHNTATQGENSFLGHDKDFNAEMDLGSMQHCAQDDTVDHILQEQTQSAQPGIAQISQPMQDLDAGFKCHHSKVSPEQLPRKSPPFAPPPPCKKVNFNAKSPESSTPTGAGGNTFPGSSKEPMVLLHQSAVPDYALVP</sequence>
<dbReference type="EMBL" id="JABBWG010000013">
    <property type="protein sequence ID" value="KAG1817545.1"/>
    <property type="molecule type" value="Genomic_DNA"/>
</dbReference>
<feature type="region of interest" description="Disordered" evidence="1">
    <location>
        <begin position="122"/>
        <end position="143"/>
    </location>
</feature>
<feature type="compositionally biased region" description="Polar residues" evidence="1">
    <location>
        <begin position="328"/>
        <end position="338"/>
    </location>
</feature>
<accession>A0A9P7ED03</accession>
<reference evidence="2" key="1">
    <citation type="journal article" date="2020" name="New Phytol.">
        <title>Comparative genomics reveals dynamic genome evolution in host specialist ectomycorrhizal fungi.</title>
        <authorList>
            <person name="Lofgren L.A."/>
            <person name="Nguyen N.H."/>
            <person name="Vilgalys R."/>
            <person name="Ruytinx J."/>
            <person name="Liao H.L."/>
            <person name="Branco S."/>
            <person name="Kuo A."/>
            <person name="LaButti K."/>
            <person name="Lipzen A."/>
            <person name="Andreopoulos W."/>
            <person name="Pangilinan J."/>
            <person name="Riley R."/>
            <person name="Hundley H."/>
            <person name="Na H."/>
            <person name="Barry K."/>
            <person name="Grigoriev I.V."/>
            <person name="Stajich J.E."/>
            <person name="Kennedy P.G."/>
        </authorList>
    </citation>
    <scope>NUCLEOTIDE SEQUENCE</scope>
    <source>
        <strain evidence="2">MN1</strain>
    </source>
</reference>
<feature type="region of interest" description="Disordered" evidence="1">
    <location>
        <begin position="302"/>
        <end position="368"/>
    </location>
</feature>
<dbReference type="Proteomes" id="UP000807769">
    <property type="component" value="Unassembled WGS sequence"/>
</dbReference>
<keyword evidence="3" id="KW-1185">Reference proteome</keyword>
<feature type="region of interest" description="Disordered" evidence="1">
    <location>
        <begin position="168"/>
        <end position="196"/>
    </location>
</feature>
<dbReference type="OrthoDB" id="2708426at2759"/>
<feature type="compositionally biased region" description="Polar residues" evidence="1">
    <location>
        <begin position="184"/>
        <end position="196"/>
    </location>
</feature>
<gene>
    <name evidence="2" type="ORF">BJ212DRAFT_1480119</name>
</gene>